<dbReference type="KEGG" id="vg:6417655"/>
<reference evidence="1 2" key="1">
    <citation type="submission" date="2008-05" db="EMBL/GenBank/DDBJ databases">
        <authorList>
            <person name="Vogelsberger A.M."/>
            <person name="Jacobs-Sera D."/>
            <person name="Hendrix R.W."/>
            <person name="Hatfull G.F."/>
        </authorList>
    </citation>
    <scope>NUCLEOTIDE SEQUENCE [LARGE SCALE GENOMIC DNA]</scope>
    <source>
        <strain evidence="1 2">Pukovnik</strain>
    </source>
</reference>
<sequence length="37" mass="4274">MTLWEQIVAILRRNGIENDTAAEELHAMVIEIYGPEF</sequence>
<gene>
    <name evidence="1" type="primary">66</name>
    <name evidence="1" type="ORF">Pukovnik_66</name>
</gene>
<dbReference type="Pfam" id="PF25715">
    <property type="entry name" value="Mycobacteriophage_Gp67"/>
    <property type="match status" value="1"/>
</dbReference>
<name>B3VGL5_9CAUD</name>
<evidence type="ECO:0000313" key="1">
    <source>
        <dbReference type="EMBL" id="ACE79992.1"/>
    </source>
</evidence>
<organism evidence="1 2">
    <name type="scientific">Mycobacterium phage Pukovnik</name>
    <dbReference type="NCBI Taxonomy" id="2914013"/>
    <lineage>
        <taxon>Viruses</taxon>
        <taxon>Duplodnaviria</taxon>
        <taxon>Heunggongvirae</taxon>
        <taxon>Uroviricota</taxon>
        <taxon>Caudoviricetes</taxon>
        <taxon>Pukovnikvirus</taxon>
        <taxon>Pukovnikvirus pukovnik</taxon>
    </lineage>
</organism>
<dbReference type="RefSeq" id="YP_001994883.1">
    <property type="nucleotide sequence ID" value="NC_011023.1"/>
</dbReference>
<dbReference type="InterPro" id="IPR057900">
    <property type="entry name" value="Gp67_L5"/>
</dbReference>
<protein>
    <submittedName>
        <fullName evidence="1">Uncharacterized protein</fullName>
    </submittedName>
</protein>
<dbReference type="EMBL" id="EU744250">
    <property type="protein sequence ID" value="ACE79992.1"/>
    <property type="molecule type" value="Genomic_DNA"/>
</dbReference>
<proteinExistence type="predicted"/>
<dbReference type="OrthoDB" id="28952at10239"/>
<keyword evidence="2" id="KW-1185">Reference proteome</keyword>
<dbReference type="GeneID" id="6417655"/>
<accession>B3VGL5</accession>
<dbReference type="Proteomes" id="UP000001211">
    <property type="component" value="Segment"/>
</dbReference>
<evidence type="ECO:0000313" key="2">
    <source>
        <dbReference type="Proteomes" id="UP000001211"/>
    </source>
</evidence>